<dbReference type="InterPro" id="IPR027372">
    <property type="entry name" value="Phytase-like_dom"/>
</dbReference>
<evidence type="ECO:0000313" key="3">
    <source>
        <dbReference type="EMBL" id="NGQ90165.1"/>
    </source>
</evidence>
<dbReference type="SUPFAM" id="SSF50969">
    <property type="entry name" value="YVTN repeat-like/Quinoprotein amine dehydrogenase"/>
    <property type="match status" value="1"/>
</dbReference>
<evidence type="ECO:0000256" key="1">
    <source>
        <dbReference type="SAM" id="SignalP"/>
    </source>
</evidence>
<accession>A0A6M1U278</accession>
<dbReference type="RefSeq" id="WP_165047408.1">
    <property type="nucleotide sequence ID" value="NZ_JAALFE010000003.1"/>
</dbReference>
<name>A0A6M1U278_9RHOB</name>
<dbReference type="Pfam" id="PF13449">
    <property type="entry name" value="Phytase-like"/>
    <property type="match status" value="1"/>
</dbReference>
<proteinExistence type="predicted"/>
<keyword evidence="1" id="KW-0732">Signal</keyword>
<dbReference type="PANTHER" id="PTHR46928:SF1">
    <property type="entry name" value="MESENCHYME-SPECIFIC CELL SURFACE GLYCOPROTEIN"/>
    <property type="match status" value="1"/>
</dbReference>
<organism evidence="3 4">
    <name type="scientific">Paragemmobacter kunshanensis</name>
    <dbReference type="NCBI Taxonomy" id="2583234"/>
    <lineage>
        <taxon>Bacteria</taxon>
        <taxon>Pseudomonadati</taxon>
        <taxon>Pseudomonadota</taxon>
        <taxon>Alphaproteobacteria</taxon>
        <taxon>Rhodobacterales</taxon>
        <taxon>Paracoccaceae</taxon>
        <taxon>Paragemmobacter</taxon>
    </lineage>
</organism>
<dbReference type="InterPro" id="IPR052956">
    <property type="entry name" value="Mesenchyme-surface_protein"/>
</dbReference>
<gene>
    <name evidence="3" type="ORF">G5V65_04595</name>
</gene>
<dbReference type="PANTHER" id="PTHR46928">
    <property type="entry name" value="MESENCHYME-SPECIFIC CELL SURFACE GLYCOPROTEIN"/>
    <property type="match status" value="1"/>
</dbReference>
<feature type="signal peptide" evidence="1">
    <location>
        <begin position="1"/>
        <end position="22"/>
    </location>
</feature>
<dbReference type="Proteomes" id="UP000474758">
    <property type="component" value="Unassembled WGS sequence"/>
</dbReference>
<dbReference type="SUPFAM" id="SSF101898">
    <property type="entry name" value="NHL repeat"/>
    <property type="match status" value="1"/>
</dbReference>
<sequence length="722" mass="75869">MSRRLACLSSALALASALPVAADPVFNRIATFATPANMAEGEDTARESSAEIITATEDGMTLIYSDSPLGVLGLVDITDPRAPKPLGNIAMGGEPTTTVVIGNRAFAGVNTSESFTNPSGKVVMVDLASRSIAAECDIGGQPDAVARAADGGFIAIAVENERDEDLNDGALPQMPAGYVVKIPVLDGAMDCAAQQRIGLTGLAAIAPEDPEPEFLDVNAAGEIVVTLQENNEIVVIGADGAVATHFSAGSVDLAGIDTRRDGRLDFTGSLTSVLREPDAVKWIDADHFATANEGDYNGGARGFTIWRKDGTPVFEAGASLERAIAAIGHYPEHRSGSKGVEPEGLAFATFDGVPHLFVASERGSMIAVYDVTDPAAPALRQLLPSGISPEGLAAIPARNLLATANEVDLRADGLAPAHVMLFEHAEGSPAYPMLTSEGSDPLIGWGALSGLAAGAGPGELFAVSDSVYGSMPRIYRIDTTTTPARITAAIDITRGGQPAQLLDLEGIAPDGEGGFWLASEGRSDRLIPHAIHHVDAEGAITQSIALPEALLDNEIRFGMEGITVMGDRLWLAMQREWQDDPAGMVKLVSYDIGDETWGAVHYPLETPAEGAWMGLSEITAHGDWVYVLERDNQIADRAQVKRLYRIPASALQPAELGGPLPVVTKEMVRDLLPDLAILNGFVPDKVEGFAIDAEGQGWVVTDNDGVDDSSGETLFWTIGKVD</sequence>
<reference evidence="3 4" key="1">
    <citation type="submission" date="2020-02" db="EMBL/GenBank/DDBJ databases">
        <title>Rhodobacter translucens sp. nov., a novel bacterium isolated from activated sludge.</title>
        <authorList>
            <person name="Liu J."/>
        </authorList>
    </citation>
    <scope>NUCLEOTIDE SEQUENCE [LARGE SCALE GENOMIC DNA]</scope>
    <source>
        <strain evidence="3 4">HX-7-19</strain>
    </source>
</reference>
<feature type="chain" id="PRO_5026661502" evidence="1">
    <location>
        <begin position="23"/>
        <end position="722"/>
    </location>
</feature>
<dbReference type="InterPro" id="IPR011044">
    <property type="entry name" value="Quino_amine_DH_bsu"/>
</dbReference>
<feature type="domain" description="Phytase-like" evidence="2">
    <location>
        <begin position="444"/>
        <end position="704"/>
    </location>
</feature>
<dbReference type="EMBL" id="JAALFE010000003">
    <property type="protein sequence ID" value="NGQ90165.1"/>
    <property type="molecule type" value="Genomic_DNA"/>
</dbReference>
<evidence type="ECO:0000259" key="2">
    <source>
        <dbReference type="Pfam" id="PF13449"/>
    </source>
</evidence>
<comment type="caution">
    <text evidence="3">The sequence shown here is derived from an EMBL/GenBank/DDBJ whole genome shotgun (WGS) entry which is preliminary data.</text>
</comment>
<protein>
    <submittedName>
        <fullName evidence="3">Esterase-like activity of phytase family protein</fullName>
    </submittedName>
</protein>
<keyword evidence="4" id="KW-1185">Reference proteome</keyword>
<evidence type="ECO:0000313" key="4">
    <source>
        <dbReference type="Proteomes" id="UP000474758"/>
    </source>
</evidence>
<dbReference type="AlphaFoldDB" id="A0A6M1U278"/>